<dbReference type="AlphaFoldDB" id="A0A4R7KP10"/>
<evidence type="ECO:0000313" key="2">
    <source>
        <dbReference type="EMBL" id="TDT58440.1"/>
    </source>
</evidence>
<organism evidence="2 3">
    <name type="scientific">Fonticella tunisiensis</name>
    <dbReference type="NCBI Taxonomy" id="1096341"/>
    <lineage>
        <taxon>Bacteria</taxon>
        <taxon>Bacillati</taxon>
        <taxon>Bacillota</taxon>
        <taxon>Clostridia</taxon>
        <taxon>Eubacteriales</taxon>
        <taxon>Clostridiaceae</taxon>
        <taxon>Fonticella</taxon>
    </lineage>
</organism>
<sequence>MYGFSSNFLWAIIILILIVLQWFRVGWGGGVAGAPGGGPEFGLMANGGLFIIALFILIACACFRHFPMGIGPAPVAGARYSC</sequence>
<accession>A0A4R7KP10</accession>
<keyword evidence="1" id="KW-1133">Transmembrane helix</keyword>
<dbReference type="Proteomes" id="UP000295325">
    <property type="component" value="Unassembled WGS sequence"/>
</dbReference>
<dbReference type="RefSeq" id="WP_133628239.1">
    <property type="nucleotide sequence ID" value="NZ_SOAZ01000011.1"/>
</dbReference>
<feature type="transmembrane region" description="Helical" evidence="1">
    <location>
        <begin position="43"/>
        <end position="63"/>
    </location>
</feature>
<reference evidence="2 3" key="1">
    <citation type="submission" date="2019-03" db="EMBL/GenBank/DDBJ databases">
        <title>Genomic Encyclopedia of Type Strains, Phase IV (KMG-IV): sequencing the most valuable type-strain genomes for metagenomic binning, comparative biology and taxonomic classification.</title>
        <authorList>
            <person name="Goeker M."/>
        </authorList>
    </citation>
    <scope>NUCLEOTIDE SEQUENCE [LARGE SCALE GENOMIC DNA]</scope>
    <source>
        <strain evidence="2 3">DSM 24455</strain>
    </source>
</reference>
<keyword evidence="1" id="KW-0472">Membrane</keyword>
<dbReference type="EMBL" id="SOAZ01000011">
    <property type="protein sequence ID" value="TDT58440.1"/>
    <property type="molecule type" value="Genomic_DNA"/>
</dbReference>
<keyword evidence="1" id="KW-0812">Transmembrane</keyword>
<evidence type="ECO:0000256" key="1">
    <source>
        <dbReference type="SAM" id="Phobius"/>
    </source>
</evidence>
<evidence type="ECO:0000313" key="3">
    <source>
        <dbReference type="Proteomes" id="UP000295325"/>
    </source>
</evidence>
<comment type="caution">
    <text evidence="2">The sequence shown here is derived from an EMBL/GenBank/DDBJ whole genome shotgun (WGS) entry which is preliminary data.</text>
</comment>
<gene>
    <name evidence="2" type="ORF">EDD71_11188</name>
</gene>
<name>A0A4R7KP10_9CLOT</name>
<feature type="transmembrane region" description="Helical" evidence="1">
    <location>
        <begin position="7"/>
        <end position="23"/>
    </location>
</feature>
<proteinExistence type="predicted"/>
<keyword evidence="3" id="KW-1185">Reference proteome</keyword>
<protein>
    <submittedName>
        <fullName evidence="2">Uncharacterized protein</fullName>
    </submittedName>
</protein>